<protein>
    <submittedName>
        <fullName evidence="2">Uncharacterized protein</fullName>
    </submittedName>
</protein>
<evidence type="ECO:0000256" key="1">
    <source>
        <dbReference type="SAM" id="Phobius"/>
    </source>
</evidence>
<evidence type="ECO:0000313" key="3">
    <source>
        <dbReference type="Proteomes" id="UP000440578"/>
    </source>
</evidence>
<dbReference type="EMBL" id="VIIS01000193">
    <property type="protein sequence ID" value="KAF0312054.1"/>
    <property type="molecule type" value="Genomic_DNA"/>
</dbReference>
<dbReference type="AlphaFoldDB" id="A0A6A4X7Q5"/>
<keyword evidence="1" id="KW-1133">Transmembrane helix</keyword>
<dbReference type="Proteomes" id="UP000440578">
    <property type="component" value="Unassembled WGS sequence"/>
</dbReference>
<evidence type="ECO:0000313" key="2">
    <source>
        <dbReference type="EMBL" id="KAF0312054.1"/>
    </source>
</evidence>
<reference evidence="2 3" key="1">
    <citation type="submission" date="2019-07" db="EMBL/GenBank/DDBJ databases">
        <title>Draft genome assembly of a fouling barnacle, Amphibalanus amphitrite (Darwin, 1854): The first reference genome for Thecostraca.</title>
        <authorList>
            <person name="Kim W."/>
        </authorList>
    </citation>
    <scope>NUCLEOTIDE SEQUENCE [LARGE SCALE GENOMIC DNA]</scope>
    <source>
        <strain evidence="2">SNU_AA5</strain>
        <tissue evidence="2">Soma without cirri and trophi</tissue>
    </source>
</reference>
<accession>A0A6A4X7Q5</accession>
<keyword evidence="3" id="KW-1185">Reference proteome</keyword>
<organism evidence="2 3">
    <name type="scientific">Amphibalanus amphitrite</name>
    <name type="common">Striped barnacle</name>
    <name type="synonym">Balanus amphitrite</name>
    <dbReference type="NCBI Taxonomy" id="1232801"/>
    <lineage>
        <taxon>Eukaryota</taxon>
        <taxon>Metazoa</taxon>
        <taxon>Ecdysozoa</taxon>
        <taxon>Arthropoda</taxon>
        <taxon>Crustacea</taxon>
        <taxon>Multicrustacea</taxon>
        <taxon>Cirripedia</taxon>
        <taxon>Thoracica</taxon>
        <taxon>Thoracicalcarea</taxon>
        <taxon>Balanomorpha</taxon>
        <taxon>Balanoidea</taxon>
        <taxon>Balanidae</taxon>
        <taxon>Amphibalaninae</taxon>
        <taxon>Amphibalanus</taxon>
    </lineage>
</organism>
<keyword evidence="1" id="KW-0472">Membrane</keyword>
<sequence>MACWSENYHFIKEVYDFRVEEMNKWMDALEESSKKLITNKVYTSREFRRMRDQFRYQCKNLRREELKQWLHEMLKLLNQKSDQNLETEKKRLEALIQRHTEVLPGIEENMRKVDVYSRCYQYVDDITPLLKLLEDLRRKSTEDEHDKKPDQGGIKVNNCSFSCMYCYLSVTRKTRISARNRCNIFTPLTFLLCTILLHGVLFCSVRTGTAGTTSAPAIYRAVFETTAGAGRPRRSAPLPGYGGE</sequence>
<proteinExistence type="predicted"/>
<name>A0A6A4X7Q5_AMPAM</name>
<gene>
    <name evidence="2" type="ORF">FJT64_017150</name>
</gene>
<keyword evidence="1" id="KW-0812">Transmembrane</keyword>
<dbReference type="OrthoDB" id="6338470at2759"/>
<comment type="caution">
    <text evidence="2">The sequence shown here is derived from an EMBL/GenBank/DDBJ whole genome shotgun (WGS) entry which is preliminary data.</text>
</comment>
<feature type="transmembrane region" description="Helical" evidence="1">
    <location>
        <begin position="182"/>
        <end position="202"/>
    </location>
</feature>